<evidence type="ECO:0000256" key="3">
    <source>
        <dbReference type="ARBA" id="ARBA00023242"/>
    </source>
</evidence>
<protein>
    <recommendedName>
        <fullName evidence="6">RanBP2-type domain-containing protein</fullName>
    </recommendedName>
</protein>
<comment type="caution">
    <text evidence="4">The sequence shown here is derived from an EMBL/GenBank/DDBJ whole genome shotgun (WGS) entry which is preliminary data.</text>
</comment>
<dbReference type="Gene3D" id="3.30.70.330">
    <property type="match status" value="1"/>
</dbReference>
<dbReference type="GO" id="GO:0003723">
    <property type="term" value="F:RNA binding"/>
    <property type="evidence" value="ECO:0007669"/>
    <property type="project" value="UniProtKB-KW"/>
</dbReference>
<dbReference type="Proteomes" id="UP000631114">
    <property type="component" value="Unassembled WGS sequence"/>
</dbReference>
<dbReference type="InterPro" id="IPR035979">
    <property type="entry name" value="RBD_domain_sf"/>
</dbReference>
<dbReference type="InterPro" id="IPR034870">
    <property type="entry name" value="TET_fam"/>
</dbReference>
<sequence length="346" mass="39594">MKSVGDSRYNIVKTSISKRPCTIPKDANAWYTSLNSLKTEYIKWKCDWLLCHRDIYLHIPGRQSIVLVGLHGSTPYVPLRVLCQFGCVPFNPTTANLENDRVDFTSYSIKKEIIYVKTWDQSRQSVFSFLQNHTSTISEVNHLAPKRSREFDGDQENPNNKMSTCNNARKRGFNLCHDRIIHQPPPMHKDKRTGQPKIWFYRNKETNELKGDTTVTYEDPHAALAAVEWFNNKDFHGSIIRVFMAESKNAKDEVNVVEDPVIAVDLPAQKDAIDMNEGGGKGRGRGNVPGKAWQQYGDWMCPNTRWLHLVLITLNCFRCGNINWAKRLKCNICNTNNPGHNEGGVR</sequence>
<dbReference type="AlphaFoldDB" id="A0A835HZA0"/>
<dbReference type="PANTHER" id="PTHR23238">
    <property type="entry name" value="RNA BINDING PROTEIN"/>
    <property type="match status" value="1"/>
</dbReference>
<reference evidence="4 5" key="1">
    <citation type="submission" date="2020-10" db="EMBL/GenBank/DDBJ databases">
        <title>The Coptis chinensis genome and diversification of protoberbering-type alkaloids.</title>
        <authorList>
            <person name="Wang B."/>
            <person name="Shu S."/>
            <person name="Song C."/>
            <person name="Liu Y."/>
        </authorList>
    </citation>
    <scope>NUCLEOTIDE SEQUENCE [LARGE SCALE GENOMIC DNA]</scope>
    <source>
        <strain evidence="4">HL-2020</strain>
        <tissue evidence="4">Leaf</tissue>
    </source>
</reference>
<evidence type="ECO:0000256" key="1">
    <source>
        <dbReference type="ARBA" id="ARBA00004123"/>
    </source>
</evidence>
<dbReference type="EMBL" id="JADFTS010000005">
    <property type="protein sequence ID" value="KAF9607579.1"/>
    <property type="molecule type" value="Genomic_DNA"/>
</dbReference>
<dbReference type="Gene3D" id="4.10.1060.10">
    <property type="entry name" value="Zinc finger, RanBP2-type"/>
    <property type="match status" value="1"/>
</dbReference>
<keyword evidence="5" id="KW-1185">Reference proteome</keyword>
<name>A0A835HZA0_9MAGN</name>
<gene>
    <name evidence="4" type="ORF">IFM89_036941</name>
</gene>
<comment type="subcellular location">
    <subcellularLocation>
        <location evidence="1">Nucleus</location>
    </subcellularLocation>
</comment>
<evidence type="ECO:0008006" key="6">
    <source>
        <dbReference type="Google" id="ProtNLM"/>
    </source>
</evidence>
<evidence type="ECO:0000256" key="2">
    <source>
        <dbReference type="ARBA" id="ARBA00022884"/>
    </source>
</evidence>
<dbReference type="OrthoDB" id="76445at2759"/>
<dbReference type="SUPFAM" id="SSF54928">
    <property type="entry name" value="RNA-binding domain, RBD"/>
    <property type="match status" value="1"/>
</dbReference>
<evidence type="ECO:0000313" key="5">
    <source>
        <dbReference type="Proteomes" id="UP000631114"/>
    </source>
</evidence>
<proteinExistence type="predicted"/>
<dbReference type="GO" id="GO:0005634">
    <property type="term" value="C:nucleus"/>
    <property type="evidence" value="ECO:0007669"/>
    <property type="project" value="UniProtKB-SubCell"/>
</dbReference>
<dbReference type="InterPro" id="IPR012677">
    <property type="entry name" value="Nucleotide-bd_a/b_plait_sf"/>
</dbReference>
<organism evidence="4 5">
    <name type="scientific">Coptis chinensis</name>
    <dbReference type="NCBI Taxonomy" id="261450"/>
    <lineage>
        <taxon>Eukaryota</taxon>
        <taxon>Viridiplantae</taxon>
        <taxon>Streptophyta</taxon>
        <taxon>Embryophyta</taxon>
        <taxon>Tracheophyta</taxon>
        <taxon>Spermatophyta</taxon>
        <taxon>Magnoliopsida</taxon>
        <taxon>Ranunculales</taxon>
        <taxon>Ranunculaceae</taxon>
        <taxon>Coptidoideae</taxon>
        <taxon>Coptis</taxon>
    </lineage>
</organism>
<keyword evidence="3" id="KW-0539">Nucleus</keyword>
<dbReference type="GO" id="GO:0006355">
    <property type="term" value="P:regulation of DNA-templated transcription"/>
    <property type="evidence" value="ECO:0007669"/>
    <property type="project" value="InterPro"/>
</dbReference>
<keyword evidence="2" id="KW-0694">RNA-binding</keyword>
<evidence type="ECO:0000313" key="4">
    <source>
        <dbReference type="EMBL" id="KAF9607579.1"/>
    </source>
</evidence>
<accession>A0A835HZA0</accession>